<evidence type="ECO:0008006" key="2">
    <source>
        <dbReference type="Google" id="ProtNLM"/>
    </source>
</evidence>
<organism evidence="1">
    <name type="scientific">mine drainage metagenome</name>
    <dbReference type="NCBI Taxonomy" id="410659"/>
    <lineage>
        <taxon>unclassified sequences</taxon>
        <taxon>metagenomes</taxon>
        <taxon>ecological metagenomes</taxon>
    </lineage>
</organism>
<protein>
    <recommendedName>
        <fullName evidence="2">DUF3108 domain-containing protein</fullName>
    </recommendedName>
</protein>
<dbReference type="EMBL" id="MLJW01000030">
    <property type="protein sequence ID" value="OIR08673.1"/>
    <property type="molecule type" value="Genomic_DNA"/>
</dbReference>
<gene>
    <name evidence="1" type="ORF">GALL_90560</name>
</gene>
<dbReference type="AlphaFoldDB" id="A0A1J5SJP6"/>
<proteinExistence type="predicted"/>
<evidence type="ECO:0000313" key="1">
    <source>
        <dbReference type="EMBL" id="OIR08673.1"/>
    </source>
</evidence>
<dbReference type="InterPro" id="IPR021457">
    <property type="entry name" value="DUF3108"/>
</dbReference>
<dbReference type="Pfam" id="PF11306">
    <property type="entry name" value="DUF3108"/>
    <property type="match status" value="1"/>
</dbReference>
<comment type="caution">
    <text evidence="1">The sequence shown here is derived from an EMBL/GenBank/DDBJ whole genome shotgun (WGS) entry which is preliminary data.</text>
</comment>
<reference evidence="1" key="1">
    <citation type="submission" date="2016-10" db="EMBL/GenBank/DDBJ databases">
        <title>Sequence of Gallionella enrichment culture.</title>
        <authorList>
            <person name="Poehlein A."/>
            <person name="Muehling M."/>
            <person name="Daniel R."/>
        </authorList>
    </citation>
    <scope>NUCLEOTIDE SEQUENCE</scope>
</reference>
<name>A0A1J5SJP6_9ZZZZ</name>
<sequence>MRILVALLLWCSAPALFAAAPARQIEATYEVSTRGIKIALITEKFTRTGNRYSIVSATKPLGLLAALKPETIEVTSEGEVTAHGLRPHTYTYKRSKETIRNAAATFDWKKSNLELSDRQGQRSIPLPPETQDRLSVLYQFPYVHLLNQRKELTMQITNGSKIDTRRYLIQAGQTLTTPMGVQETLYLSTPPEATAWKTEIWLSVKNGNFPCKIILTEDNGDQLTQVLTALSISR</sequence>
<accession>A0A1J5SJP6</accession>